<proteinExistence type="predicted"/>
<evidence type="ECO:0000313" key="2">
    <source>
        <dbReference type="Proteomes" id="UP000199271"/>
    </source>
</evidence>
<dbReference type="EMBL" id="FBSY01000007">
    <property type="protein sequence ID" value="CUW10336.1"/>
    <property type="molecule type" value="Genomic_DNA"/>
</dbReference>
<dbReference type="InterPro" id="IPR010982">
    <property type="entry name" value="Lambda_DNA-bd_dom_sf"/>
</dbReference>
<keyword evidence="2" id="KW-1185">Reference proteome</keyword>
<organism evidence="1 2">
    <name type="scientific">Leuconostoc gasicomitatum</name>
    <dbReference type="NCBI Taxonomy" id="115778"/>
    <lineage>
        <taxon>Bacteria</taxon>
        <taxon>Bacillati</taxon>
        <taxon>Bacillota</taxon>
        <taxon>Bacilli</taxon>
        <taxon>Lactobacillales</taxon>
        <taxon>Lactobacillaceae</taxon>
        <taxon>Leuconostoc</taxon>
        <taxon>Leuconostoc gelidum group</taxon>
    </lineage>
</organism>
<protein>
    <recommendedName>
        <fullName evidence="3">Transcriptional regulator</fullName>
    </recommendedName>
</protein>
<comment type="caution">
    <text evidence="1">The sequence shown here is derived from an EMBL/GenBank/DDBJ whole genome shotgun (WGS) entry which is preliminary data.</text>
</comment>
<reference evidence="1 2" key="1">
    <citation type="submission" date="2015-12" db="EMBL/GenBank/DDBJ databases">
        <authorList>
            <person name="Andreevskaya M."/>
        </authorList>
    </citation>
    <scope>NUCLEOTIDE SEQUENCE [LARGE SCALE GENOMIC DNA]</scope>
    <source>
        <strain evidence="1 2">C122c</strain>
    </source>
</reference>
<dbReference type="SUPFAM" id="SSF47413">
    <property type="entry name" value="lambda repressor-like DNA-binding domains"/>
    <property type="match status" value="1"/>
</dbReference>
<dbReference type="Proteomes" id="UP000199271">
    <property type="component" value="Unassembled WGS sequence"/>
</dbReference>
<dbReference type="RefSeq" id="WP_089997571.1">
    <property type="nucleotide sequence ID" value="NZ_FBSY01000007.1"/>
</dbReference>
<gene>
    <name evidence="1" type="ORF">C122C_0790</name>
</gene>
<sequence length="71" mass="8248">MLANVPADDTKKIRQAIRNALDDRDMTQVELANIMGEREDETSRAIRGNDGDRYDRIRETILRLFNITLEN</sequence>
<accession>A0ABM9V3C7</accession>
<evidence type="ECO:0000313" key="1">
    <source>
        <dbReference type="EMBL" id="CUW10336.1"/>
    </source>
</evidence>
<evidence type="ECO:0008006" key="3">
    <source>
        <dbReference type="Google" id="ProtNLM"/>
    </source>
</evidence>
<name>A0ABM9V3C7_9LACO</name>